<dbReference type="HOGENOM" id="CLU_159259_0_0_5"/>
<protein>
    <submittedName>
        <fullName evidence="2">Uncharacterized protein</fullName>
    </submittedName>
</protein>
<accession>F9Y4M9</accession>
<dbReference type="OrthoDB" id="7916272at2"/>
<dbReference type="AlphaFoldDB" id="F9Y4M9"/>
<gene>
    <name evidence="2" type="ordered locus">KVU_0747</name>
</gene>
<feature type="compositionally biased region" description="Polar residues" evidence="1">
    <location>
        <begin position="15"/>
        <end position="29"/>
    </location>
</feature>
<feature type="region of interest" description="Disordered" evidence="1">
    <location>
        <begin position="1"/>
        <end position="33"/>
    </location>
</feature>
<evidence type="ECO:0000256" key="1">
    <source>
        <dbReference type="SAM" id="MobiDB-lite"/>
    </source>
</evidence>
<name>F9Y4M9_KETVW</name>
<sequence length="87" mass="8947">MADAFQHHAVGMDSPASNAASITPSNTDDLPNVPRALYALGEGNVRVTMRGGGDPVVLPILVGVPLPVRVSRVWASGTTATGLVGIW</sequence>
<evidence type="ECO:0000313" key="3">
    <source>
        <dbReference type="Proteomes" id="UP000000692"/>
    </source>
</evidence>
<reference evidence="2 3" key="1">
    <citation type="journal article" date="2011" name="J. Bacteriol.">
        <title>Complete genome sequence of the industrial strain Ketogulonicigenium vulgare WSH-001.</title>
        <authorList>
            <person name="Liu L."/>
            <person name="Li Y."/>
            <person name="Zhang J."/>
            <person name="Zhou Z."/>
            <person name="Liu J."/>
            <person name="Li X."/>
            <person name="Zhou J."/>
            <person name="Du G."/>
            <person name="Wang L."/>
            <person name="Chen J."/>
        </authorList>
    </citation>
    <scope>NUCLEOTIDE SEQUENCE [LARGE SCALE GENOMIC DNA]</scope>
    <source>
        <strain evidence="2 3">WSH-001</strain>
    </source>
</reference>
<dbReference type="KEGG" id="kvl:KVU_0747"/>
<organism evidence="2 3">
    <name type="scientific">Ketogulonicigenium vulgare (strain WSH-001)</name>
    <dbReference type="NCBI Taxonomy" id="759362"/>
    <lineage>
        <taxon>Bacteria</taxon>
        <taxon>Pseudomonadati</taxon>
        <taxon>Pseudomonadota</taxon>
        <taxon>Alphaproteobacteria</taxon>
        <taxon>Rhodobacterales</taxon>
        <taxon>Roseobacteraceae</taxon>
        <taxon>Ketogulonicigenium</taxon>
    </lineage>
</organism>
<proteinExistence type="predicted"/>
<evidence type="ECO:0000313" key="2">
    <source>
        <dbReference type="EMBL" id="AEM40586.1"/>
    </source>
</evidence>
<dbReference type="EMBL" id="CP002018">
    <property type="protein sequence ID" value="AEM40586.1"/>
    <property type="molecule type" value="Genomic_DNA"/>
</dbReference>
<dbReference type="RefSeq" id="WP_013384040.1">
    <property type="nucleotide sequence ID" value="NC_017384.1"/>
</dbReference>
<dbReference type="Proteomes" id="UP000000692">
    <property type="component" value="Chromosome"/>
</dbReference>
<keyword evidence="3" id="KW-1185">Reference proteome</keyword>